<evidence type="ECO:0000259" key="8">
    <source>
        <dbReference type="Pfam" id="PF03772"/>
    </source>
</evidence>
<keyword evidence="10" id="KW-1185">Reference proteome</keyword>
<dbReference type="PANTHER" id="PTHR30619">
    <property type="entry name" value="DNA INTERNALIZATION/COMPETENCE PROTEIN COMEC/REC2"/>
    <property type="match status" value="1"/>
</dbReference>
<evidence type="ECO:0000256" key="2">
    <source>
        <dbReference type="ARBA" id="ARBA00022475"/>
    </source>
</evidence>
<dbReference type="InterPro" id="IPR052159">
    <property type="entry name" value="Competence_DNA_uptake"/>
</dbReference>
<evidence type="ECO:0000256" key="1">
    <source>
        <dbReference type="ARBA" id="ARBA00004651"/>
    </source>
</evidence>
<feature type="transmembrane region" description="Helical" evidence="7">
    <location>
        <begin position="67"/>
        <end position="87"/>
    </location>
</feature>
<dbReference type="RefSeq" id="WP_229705067.1">
    <property type="nucleotide sequence ID" value="NZ_BMCS01000001.1"/>
</dbReference>
<dbReference type="Proteomes" id="UP000632454">
    <property type="component" value="Unassembled WGS sequence"/>
</dbReference>
<feature type="transmembrane region" description="Helical" evidence="7">
    <location>
        <begin position="377"/>
        <end position="400"/>
    </location>
</feature>
<accession>A0ABQ1UYE1</accession>
<reference evidence="10" key="1">
    <citation type="journal article" date="2019" name="Int. J. Syst. Evol. Microbiol.">
        <title>The Global Catalogue of Microorganisms (GCM) 10K type strain sequencing project: providing services to taxonomists for standard genome sequencing and annotation.</title>
        <authorList>
            <consortium name="The Broad Institute Genomics Platform"/>
            <consortium name="The Broad Institute Genome Sequencing Center for Infectious Disease"/>
            <person name="Wu L."/>
            <person name="Ma J."/>
        </authorList>
    </citation>
    <scope>NUCLEOTIDE SEQUENCE [LARGE SCALE GENOMIC DNA]</scope>
    <source>
        <strain evidence="10">CCM 7855</strain>
    </source>
</reference>
<feature type="compositionally biased region" description="Basic residues" evidence="6">
    <location>
        <begin position="522"/>
        <end position="532"/>
    </location>
</feature>
<feature type="transmembrane region" description="Helical" evidence="7">
    <location>
        <begin position="325"/>
        <end position="342"/>
    </location>
</feature>
<keyword evidence="3 7" id="KW-0812">Transmembrane</keyword>
<keyword evidence="2" id="KW-1003">Cell membrane</keyword>
<proteinExistence type="predicted"/>
<evidence type="ECO:0000313" key="10">
    <source>
        <dbReference type="Proteomes" id="UP000632454"/>
    </source>
</evidence>
<feature type="region of interest" description="Disordered" evidence="6">
    <location>
        <begin position="503"/>
        <end position="556"/>
    </location>
</feature>
<feature type="transmembrane region" description="Helical" evidence="7">
    <location>
        <begin position="348"/>
        <end position="365"/>
    </location>
</feature>
<evidence type="ECO:0000256" key="3">
    <source>
        <dbReference type="ARBA" id="ARBA00022692"/>
    </source>
</evidence>
<organism evidence="9 10">
    <name type="scientific">Williamsia phyllosphaerae</name>
    <dbReference type="NCBI Taxonomy" id="885042"/>
    <lineage>
        <taxon>Bacteria</taxon>
        <taxon>Bacillati</taxon>
        <taxon>Actinomycetota</taxon>
        <taxon>Actinomycetes</taxon>
        <taxon>Mycobacteriales</taxon>
        <taxon>Nocardiaceae</taxon>
        <taxon>Williamsia</taxon>
    </lineage>
</organism>
<protein>
    <recommendedName>
        <fullName evidence="8">ComEC/Rec2-related protein domain-containing protein</fullName>
    </recommendedName>
</protein>
<feature type="compositionally biased region" description="Basic and acidic residues" evidence="6">
    <location>
        <begin position="533"/>
        <end position="544"/>
    </location>
</feature>
<evidence type="ECO:0000256" key="5">
    <source>
        <dbReference type="ARBA" id="ARBA00023136"/>
    </source>
</evidence>
<gene>
    <name evidence="9" type="ORF">GCM10007298_24910</name>
</gene>
<feature type="domain" description="ComEC/Rec2-related protein" evidence="8">
    <location>
        <begin position="228"/>
        <end position="495"/>
    </location>
</feature>
<dbReference type="InterPro" id="IPR004477">
    <property type="entry name" value="ComEC_N"/>
</dbReference>
<evidence type="ECO:0000256" key="7">
    <source>
        <dbReference type="SAM" id="Phobius"/>
    </source>
</evidence>
<dbReference type="Pfam" id="PF03772">
    <property type="entry name" value="Competence"/>
    <property type="match status" value="1"/>
</dbReference>
<evidence type="ECO:0000313" key="9">
    <source>
        <dbReference type="EMBL" id="GGF28137.1"/>
    </source>
</evidence>
<feature type="transmembrane region" description="Helical" evidence="7">
    <location>
        <begin position="249"/>
        <end position="271"/>
    </location>
</feature>
<comment type="caution">
    <text evidence="9">The sequence shown here is derived from an EMBL/GenBank/DDBJ whole genome shotgun (WGS) entry which is preliminary data.</text>
</comment>
<comment type="subcellular location">
    <subcellularLocation>
        <location evidence="1">Cell membrane</location>
        <topology evidence="1">Multi-pass membrane protein</topology>
    </subcellularLocation>
</comment>
<dbReference type="PANTHER" id="PTHR30619:SF1">
    <property type="entry name" value="RECOMBINATION PROTEIN 2"/>
    <property type="match status" value="1"/>
</dbReference>
<dbReference type="EMBL" id="BMCS01000001">
    <property type="protein sequence ID" value="GGF28137.1"/>
    <property type="molecule type" value="Genomic_DNA"/>
</dbReference>
<evidence type="ECO:0000256" key="4">
    <source>
        <dbReference type="ARBA" id="ARBA00022989"/>
    </source>
</evidence>
<dbReference type="NCBIfam" id="TIGR00360">
    <property type="entry name" value="ComEC_N-term"/>
    <property type="match status" value="1"/>
</dbReference>
<feature type="transmembrane region" description="Helical" evidence="7">
    <location>
        <begin position="280"/>
        <end position="296"/>
    </location>
</feature>
<feature type="transmembrane region" description="Helical" evidence="7">
    <location>
        <begin position="34"/>
        <end position="55"/>
    </location>
</feature>
<name>A0ABQ1UYE1_9NOCA</name>
<evidence type="ECO:0000256" key="6">
    <source>
        <dbReference type="SAM" id="MobiDB-lite"/>
    </source>
</evidence>
<sequence length="556" mass="56734">MIASPSDAVGADLRLLAPAAGCWAVTIAGAVGGVWAGGLATLLCAVVLTAALLALRHSVHARALRPAMLLIIATAGVSAGFGAAVTARVVDLQHHPMAAAGLLGHKTTAELIIGDDPRVLRGPGPPRIRVPVTAAVASRPSDRASASLTAPADGWSDLVPGQRVTAVVTVDRPYRADLTVASLRATGPPRAVSRPPGYQRWASAVRLRFAELSRRALPAAESGLLPGLVLGDVSGLGDDVVDDFRRCGLTHLTAVSGANFAIVCGAVLLVLQAAGVGRRTSAVLAAIVLACFVVLVRPSPSVVRAAVMGAVGLLALVAGRRSAAIPALCAAVIVALGVWPALAVDPGFALSVCATAALILLAPGLRDRLSAVGVPRGVADLLAIALAAQIVTAPLVAMIAGTVNPVGVVANIAVALAVAPITVLGTFAAAIAGPSPRMGELLIRFCEPELWWMVRTADVLAGVPGASMSVPDGLGGACWVALGLAAPAAGVWLWRRTGHGRTGPVGGVWHDGRRDRPTPPPARRRRVPGRARHLVDPRRGELRDRHRRADHPGPGR</sequence>
<feature type="transmembrane region" description="Helical" evidence="7">
    <location>
        <begin position="406"/>
        <end position="429"/>
    </location>
</feature>
<keyword evidence="4 7" id="KW-1133">Transmembrane helix</keyword>
<keyword evidence="5 7" id="KW-0472">Membrane</keyword>
<feature type="transmembrane region" description="Helical" evidence="7">
    <location>
        <begin position="474"/>
        <end position="494"/>
    </location>
</feature>